<evidence type="ECO:0000256" key="15">
    <source>
        <dbReference type="ARBA" id="ARBA00032025"/>
    </source>
</evidence>
<evidence type="ECO:0000256" key="4">
    <source>
        <dbReference type="ARBA" id="ARBA00015523"/>
    </source>
</evidence>
<keyword evidence="12 17" id="KW-1133">Transmembrane helix</keyword>
<dbReference type="GO" id="GO:0032584">
    <property type="term" value="C:growth cone membrane"/>
    <property type="evidence" value="ECO:0007669"/>
    <property type="project" value="UniProtKB-SubCell"/>
</dbReference>
<evidence type="ECO:0000259" key="18">
    <source>
        <dbReference type="PROSITE" id="PS50178"/>
    </source>
</evidence>
<dbReference type="HOGENOM" id="CLU_1301138_0_0_1"/>
<reference evidence="19 20" key="1">
    <citation type="journal article" date="2008" name="Nature">
        <title>The Trichoplax genome and the nature of placozoans.</title>
        <authorList>
            <person name="Srivastava M."/>
            <person name="Begovic E."/>
            <person name="Chapman J."/>
            <person name="Putnam N.H."/>
            <person name="Hellsten U."/>
            <person name="Kawashima T."/>
            <person name="Kuo A."/>
            <person name="Mitros T."/>
            <person name="Salamov A."/>
            <person name="Carpenter M.L."/>
            <person name="Signorovitch A.Y."/>
            <person name="Moreno M.A."/>
            <person name="Kamm K."/>
            <person name="Grimwood J."/>
            <person name="Schmutz J."/>
            <person name="Shapiro H."/>
            <person name="Grigoriev I.V."/>
            <person name="Buss L.W."/>
            <person name="Schierwater B."/>
            <person name="Dellaporta S.L."/>
            <person name="Rokhsar D.S."/>
        </authorList>
    </citation>
    <scope>NUCLEOTIDE SEQUENCE [LARGE SCALE GENOMIC DNA]</scope>
    <source>
        <strain evidence="19 20">Grell-BS-1999</strain>
    </source>
</reference>
<evidence type="ECO:0000256" key="12">
    <source>
        <dbReference type="ARBA" id="ARBA00022989"/>
    </source>
</evidence>
<dbReference type="GO" id="GO:0071787">
    <property type="term" value="P:endoplasmic reticulum tubular network formation"/>
    <property type="evidence" value="ECO:0007669"/>
    <property type="project" value="InterPro"/>
</dbReference>
<keyword evidence="10" id="KW-0256">Endoplasmic reticulum</keyword>
<comment type="subcellular location">
    <subcellularLocation>
        <location evidence="2">Cell projection</location>
        <location evidence="2">Growth cone membrane</location>
        <topology evidence="2">Multi-pass membrane protein</topology>
    </subcellularLocation>
    <subcellularLocation>
        <location evidence="3">Endoplasmic reticulum membrane</location>
        <topology evidence="3">Multi-pass membrane protein</topology>
    </subcellularLocation>
    <subcellularLocation>
        <location evidence="1">Recycling endosome membrane</location>
        <topology evidence="1">Multi-pass membrane protein</topology>
    </subcellularLocation>
</comment>
<dbReference type="GeneID" id="6755959"/>
<evidence type="ECO:0000256" key="14">
    <source>
        <dbReference type="ARBA" id="ARBA00023273"/>
    </source>
</evidence>
<keyword evidence="7" id="KW-0479">Metal-binding</keyword>
<dbReference type="EMBL" id="DS985248">
    <property type="protein sequence ID" value="EDV22707.1"/>
    <property type="molecule type" value="Genomic_DNA"/>
</dbReference>
<evidence type="ECO:0000256" key="9">
    <source>
        <dbReference type="ARBA" id="ARBA00022771"/>
    </source>
</evidence>
<dbReference type="PANTHER" id="PTHR14543">
    <property type="entry name" value="PROTRUDIN"/>
    <property type="match status" value="1"/>
</dbReference>
<keyword evidence="14" id="KW-0966">Cell projection</keyword>
<dbReference type="GO" id="GO:0005789">
    <property type="term" value="C:endoplasmic reticulum membrane"/>
    <property type="evidence" value="ECO:0007669"/>
    <property type="project" value="UniProtKB-SubCell"/>
</dbReference>
<dbReference type="RefSeq" id="XP_002114573.1">
    <property type="nucleotide sequence ID" value="XM_002114537.1"/>
</dbReference>
<dbReference type="InterPro" id="IPR011011">
    <property type="entry name" value="Znf_FYVE_PHD"/>
</dbReference>
<dbReference type="OrthoDB" id="5975347at2759"/>
<evidence type="ECO:0000256" key="3">
    <source>
        <dbReference type="ARBA" id="ARBA00004477"/>
    </source>
</evidence>
<proteinExistence type="predicted"/>
<dbReference type="InterPro" id="IPR042405">
    <property type="entry name" value="Protrudin"/>
</dbReference>
<dbReference type="InterPro" id="IPR017455">
    <property type="entry name" value="Znf_FYVE-rel"/>
</dbReference>
<gene>
    <name evidence="19" type="ORF">TRIADDRAFT_58546</name>
</gene>
<feature type="domain" description="FYVE-type" evidence="18">
    <location>
        <begin position="116"/>
        <end position="183"/>
    </location>
</feature>
<evidence type="ECO:0000256" key="7">
    <source>
        <dbReference type="ARBA" id="ARBA00022723"/>
    </source>
</evidence>
<dbReference type="GO" id="GO:0055038">
    <property type="term" value="C:recycling endosome membrane"/>
    <property type="evidence" value="ECO:0007669"/>
    <property type="project" value="UniProtKB-SubCell"/>
</dbReference>
<keyword evidence="8" id="KW-0967">Endosome</keyword>
<evidence type="ECO:0000256" key="8">
    <source>
        <dbReference type="ARBA" id="ARBA00022753"/>
    </source>
</evidence>
<dbReference type="Gene3D" id="3.30.40.10">
    <property type="entry name" value="Zinc/RING finger domain, C3HC4 (zinc finger)"/>
    <property type="match status" value="1"/>
</dbReference>
<keyword evidence="13 17" id="KW-0472">Membrane</keyword>
<dbReference type="PhylomeDB" id="B3S301"/>
<dbReference type="STRING" id="10228.B3S301"/>
<dbReference type="SMART" id="SM00064">
    <property type="entry name" value="FYVE"/>
    <property type="match status" value="1"/>
</dbReference>
<dbReference type="KEGG" id="tad:TRIADDRAFT_58546"/>
<evidence type="ECO:0000256" key="6">
    <source>
        <dbReference type="ARBA" id="ARBA00022692"/>
    </source>
</evidence>
<evidence type="ECO:0000256" key="16">
    <source>
        <dbReference type="PROSITE-ProRule" id="PRU00091"/>
    </source>
</evidence>
<evidence type="ECO:0000256" key="11">
    <source>
        <dbReference type="ARBA" id="ARBA00022833"/>
    </source>
</evidence>
<dbReference type="PROSITE" id="PS50178">
    <property type="entry name" value="ZF_FYVE"/>
    <property type="match status" value="1"/>
</dbReference>
<dbReference type="GO" id="GO:0008270">
    <property type="term" value="F:zinc ion binding"/>
    <property type="evidence" value="ECO:0007669"/>
    <property type="project" value="UniProtKB-KW"/>
</dbReference>
<evidence type="ECO:0000256" key="5">
    <source>
        <dbReference type="ARBA" id="ARBA00022475"/>
    </source>
</evidence>
<keyword evidence="11" id="KW-0862">Zinc</keyword>
<dbReference type="eggNOG" id="ENOG502QVKC">
    <property type="taxonomic scope" value="Eukaryota"/>
</dbReference>
<protein>
    <recommendedName>
        <fullName evidence="4">Protrudin</fullName>
    </recommendedName>
    <alternativeName>
        <fullName evidence="15">Zinc finger FYVE domain-containing protein 27</fullName>
    </alternativeName>
</protein>
<dbReference type="InterPro" id="IPR013083">
    <property type="entry name" value="Znf_RING/FYVE/PHD"/>
</dbReference>
<name>B3S301_TRIAD</name>
<dbReference type="Pfam" id="PF01363">
    <property type="entry name" value="FYVE"/>
    <property type="match status" value="1"/>
</dbReference>
<dbReference type="PANTHER" id="PTHR14543:SF1">
    <property type="entry name" value="PROTRUDIN"/>
    <property type="match status" value="1"/>
</dbReference>
<dbReference type="AlphaFoldDB" id="B3S301"/>
<evidence type="ECO:0000256" key="10">
    <source>
        <dbReference type="ARBA" id="ARBA00022824"/>
    </source>
</evidence>
<dbReference type="SUPFAM" id="SSF57903">
    <property type="entry name" value="FYVE/PHD zinc finger"/>
    <property type="match status" value="1"/>
</dbReference>
<evidence type="ECO:0000256" key="1">
    <source>
        <dbReference type="ARBA" id="ARBA00004195"/>
    </source>
</evidence>
<keyword evidence="5" id="KW-1003">Cell membrane</keyword>
<dbReference type="InterPro" id="IPR000306">
    <property type="entry name" value="Znf_FYVE"/>
</dbReference>
<keyword evidence="6 17" id="KW-0812">Transmembrane</keyword>
<evidence type="ECO:0000256" key="2">
    <source>
        <dbReference type="ARBA" id="ARBA00004460"/>
    </source>
</evidence>
<evidence type="ECO:0000256" key="13">
    <source>
        <dbReference type="ARBA" id="ARBA00023136"/>
    </source>
</evidence>
<accession>B3S301</accession>
<dbReference type="InParanoid" id="B3S301"/>
<evidence type="ECO:0000313" key="19">
    <source>
        <dbReference type="EMBL" id="EDV22707.1"/>
    </source>
</evidence>
<dbReference type="Proteomes" id="UP000009022">
    <property type="component" value="Unassembled WGS sequence"/>
</dbReference>
<feature type="transmembrane region" description="Helical" evidence="17">
    <location>
        <begin position="14"/>
        <end position="31"/>
    </location>
</feature>
<dbReference type="CDD" id="cd15723">
    <property type="entry name" value="FYVE_protrudin"/>
    <property type="match status" value="1"/>
</dbReference>
<dbReference type="CTD" id="6755959"/>
<dbReference type="GO" id="GO:0016192">
    <property type="term" value="P:vesicle-mediated transport"/>
    <property type="evidence" value="ECO:0007669"/>
    <property type="project" value="InterPro"/>
</dbReference>
<evidence type="ECO:0000256" key="17">
    <source>
        <dbReference type="SAM" id="Phobius"/>
    </source>
</evidence>
<organism evidence="19 20">
    <name type="scientific">Trichoplax adhaerens</name>
    <name type="common">Trichoplax reptans</name>
    <dbReference type="NCBI Taxonomy" id="10228"/>
    <lineage>
        <taxon>Eukaryota</taxon>
        <taxon>Metazoa</taxon>
        <taxon>Placozoa</taxon>
        <taxon>Uniplacotomia</taxon>
        <taxon>Trichoplacea</taxon>
        <taxon>Trichoplacidae</taxon>
        <taxon>Trichoplax</taxon>
    </lineage>
</organism>
<sequence length="212" mass="23321">MDDLLNKIRIARDHFIRITIIVLLATLAYPVMPIRGYWIGFVTTAFLFQPYISNASKSPENSETQQASNEEQNDDNLAAAGDTAAINSENQVDSDDEVDFESDDDEEAIPMSKNDLRSISHCASCDSSFSKMLIRRQYCRACGDSFCSRCCSMKVPRAVFGATAPAAYVETVLVCNSCYADLKDTLLQVQAAANRQNITDASAFSHSSNVNT</sequence>
<keyword evidence="9 16" id="KW-0863">Zinc-finger</keyword>
<keyword evidence="20" id="KW-1185">Reference proteome</keyword>
<dbReference type="GO" id="GO:0072659">
    <property type="term" value="P:protein localization to plasma membrane"/>
    <property type="evidence" value="ECO:0007669"/>
    <property type="project" value="InterPro"/>
</dbReference>
<evidence type="ECO:0000313" key="20">
    <source>
        <dbReference type="Proteomes" id="UP000009022"/>
    </source>
</evidence>